<dbReference type="EMBL" id="BART01009074">
    <property type="protein sequence ID" value="GAG62472.1"/>
    <property type="molecule type" value="Genomic_DNA"/>
</dbReference>
<reference evidence="1" key="1">
    <citation type="journal article" date="2014" name="Front. Microbiol.">
        <title>High frequency of phylogenetically diverse reductive dehalogenase-homologous genes in deep subseafloor sedimentary metagenomes.</title>
        <authorList>
            <person name="Kawai M."/>
            <person name="Futagami T."/>
            <person name="Toyoda A."/>
            <person name="Takaki Y."/>
            <person name="Nishi S."/>
            <person name="Hori S."/>
            <person name="Arai W."/>
            <person name="Tsubouchi T."/>
            <person name="Morono Y."/>
            <person name="Uchiyama I."/>
            <person name="Ito T."/>
            <person name="Fujiyama A."/>
            <person name="Inagaki F."/>
            <person name="Takami H."/>
        </authorList>
    </citation>
    <scope>NUCLEOTIDE SEQUENCE</scope>
    <source>
        <strain evidence="1">Expedition CK06-06</strain>
    </source>
</reference>
<name>X0ZX70_9ZZZZ</name>
<accession>X0ZX70</accession>
<evidence type="ECO:0000313" key="1">
    <source>
        <dbReference type="EMBL" id="GAG62472.1"/>
    </source>
</evidence>
<comment type="caution">
    <text evidence="1">The sequence shown here is derived from an EMBL/GenBank/DDBJ whole genome shotgun (WGS) entry which is preliminary data.</text>
</comment>
<dbReference type="AlphaFoldDB" id="X0ZX70"/>
<protein>
    <submittedName>
        <fullName evidence="1">Uncharacterized protein</fullName>
    </submittedName>
</protein>
<organism evidence="1">
    <name type="scientific">marine sediment metagenome</name>
    <dbReference type="NCBI Taxonomy" id="412755"/>
    <lineage>
        <taxon>unclassified sequences</taxon>
        <taxon>metagenomes</taxon>
        <taxon>ecological metagenomes</taxon>
    </lineage>
</organism>
<gene>
    <name evidence="1" type="ORF">S01H4_20224</name>
</gene>
<proteinExistence type="predicted"/>
<sequence>MDYMAFISLLSSGKTLFHLLLKKQVFIQDHRSKQKHGNATDFVVFTSIADKFSKKDIIDNCIYDTR</sequence>